<feature type="region of interest" description="Disordered" evidence="1">
    <location>
        <begin position="32"/>
        <end position="56"/>
    </location>
</feature>
<dbReference type="RefSeq" id="WP_136136989.1">
    <property type="nucleotide sequence ID" value="NZ_SDGV01000016.1"/>
</dbReference>
<evidence type="ECO:0000313" key="5">
    <source>
        <dbReference type="Proteomes" id="UP000310506"/>
    </source>
</evidence>
<name>A0A4S3B3T3_9ENTE</name>
<feature type="domain" description="PepSY" evidence="3">
    <location>
        <begin position="148"/>
        <end position="205"/>
    </location>
</feature>
<comment type="caution">
    <text evidence="4">The sequence shown here is derived from an EMBL/GenBank/DDBJ whole genome shotgun (WGS) entry which is preliminary data.</text>
</comment>
<feature type="domain" description="PepSY" evidence="3">
    <location>
        <begin position="63"/>
        <end position="120"/>
    </location>
</feature>
<evidence type="ECO:0000256" key="1">
    <source>
        <dbReference type="SAM" id="MobiDB-lite"/>
    </source>
</evidence>
<feature type="chain" id="PRO_5020933166" evidence="2">
    <location>
        <begin position="27"/>
        <end position="208"/>
    </location>
</feature>
<reference evidence="4 5" key="1">
    <citation type="submission" date="2019-01" db="EMBL/GenBank/DDBJ databases">
        <title>Vagococcus silagei sp. nov. isolated from brewer's grain.</title>
        <authorList>
            <person name="Guu J.-R."/>
        </authorList>
    </citation>
    <scope>NUCLEOTIDE SEQUENCE [LARGE SCALE GENOMIC DNA]</scope>
    <source>
        <strain evidence="4 5">2B-2</strain>
    </source>
</reference>
<sequence>MKKTMTLVGTSLVLIGLLAGCGASNSKEKVSNQVEQAADSSAVVQSDKPTKSKNANKEIKEVKVSVTDAIEVYQAKYPNTDITSIELESDFGKYRYQVEGVDDNTEYSLKVDATSKEVSKERTEKLDRDEQNGVKRKEEKLDLAELKSLEEITEIAEKEAGVGTAIEWNMDSDLGVTFWEVKVKDGRQEVDVKVNAKTGEFLSKEVED</sequence>
<dbReference type="Gene3D" id="3.10.450.40">
    <property type="match status" value="2"/>
</dbReference>
<dbReference type="Proteomes" id="UP000310506">
    <property type="component" value="Unassembled WGS sequence"/>
</dbReference>
<keyword evidence="5" id="KW-1185">Reference proteome</keyword>
<evidence type="ECO:0000256" key="2">
    <source>
        <dbReference type="SAM" id="SignalP"/>
    </source>
</evidence>
<dbReference type="OrthoDB" id="2943484at2"/>
<evidence type="ECO:0000259" key="3">
    <source>
        <dbReference type="Pfam" id="PF03413"/>
    </source>
</evidence>
<proteinExistence type="predicted"/>
<gene>
    <name evidence="4" type="ORF">ESZ54_07170</name>
</gene>
<dbReference type="AlphaFoldDB" id="A0A4S3B3T3"/>
<feature type="compositionally biased region" description="Polar residues" evidence="1">
    <location>
        <begin position="32"/>
        <end position="44"/>
    </location>
</feature>
<evidence type="ECO:0000313" key="4">
    <source>
        <dbReference type="EMBL" id="THB61108.1"/>
    </source>
</evidence>
<keyword evidence="2" id="KW-0732">Signal</keyword>
<dbReference type="Pfam" id="PF03413">
    <property type="entry name" value="PepSY"/>
    <property type="match status" value="2"/>
</dbReference>
<dbReference type="EMBL" id="SDGV01000016">
    <property type="protein sequence ID" value="THB61108.1"/>
    <property type="molecule type" value="Genomic_DNA"/>
</dbReference>
<accession>A0A4S3B3T3</accession>
<dbReference type="InterPro" id="IPR025711">
    <property type="entry name" value="PepSY"/>
</dbReference>
<dbReference type="PROSITE" id="PS51257">
    <property type="entry name" value="PROKAR_LIPOPROTEIN"/>
    <property type="match status" value="1"/>
</dbReference>
<organism evidence="4 5">
    <name type="scientific">Vagococcus silagei</name>
    <dbReference type="NCBI Taxonomy" id="2508885"/>
    <lineage>
        <taxon>Bacteria</taxon>
        <taxon>Bacillati</taxon>
        <taxon>Bacillota</taxon>
        <taxon>Bacilli</taxon>
        <taxon>Lactobacillales</taxon>
        <taxon>Enterococcaceae</taxon>
        <taxon>Vagococcus</taxon>
    </lineage>
</organism>
<feature type="signal peptide" evidence="2">
    <location>
        <begin position="1"/>
        <end position="26"/>
    </location>
</feature>
<protein>
    <submittedName>
        <fullName evidence="4">Lysis protein</fullName>
    </submittedName>
</protein>